<feature type="compositionally biased region" description="Basic and acidic residues" evidence="1">
    <location>
        <begin position="154"/>
        <end position="169"/>
    </location>
</feature>
<evidence type="ECO:0000313" key="2">
    <source>
        <dbReference type="EMBL" id="KAF0384567.1"/>
    </source>
</evidence>
<evidence type="ECO:0000256" key="1">
    <source>
        <dbReference type="SAM" id="MobiDB-lite"/>
    </source>
</evidence>
<reference evidence="2 3" key="1">
    <citation type="journal article" date="2019" name="Environ. Microbiol.">
        <title>At the nexus of three kingdoms: the genome of the mycorrhizal fungus Gigaspora margarita provides insights into plant, endobacterial and fungal interactions.</title>
        <authorList>
            <person name="Venice F."/>
            <person name="Ghignone S."/>
            <person name="Salvioli di Fossalunga A."/>
            <person name="Amselem J."/>
            <person name="Novero M."/>
            <person name="Xianan X."/>
            <person name="Sedzielewska Toro K."/>
            <person name="Morin E."/>
            <person name="Lipzen A."/>
            <person name="Grigoriev I.V."/>
            <person name="Henrissat B."/>
            <person name="Martin F.M."/>
            <person name="Bonfante P."/>
        </authorList>
    </citation>
    <scope>NUCLEOTIDE SEQUENCE [LARGE SCALE GENOMIC DNA]</scope>
    <source>
        <strain evidence="2 3">BEG34</strain>
    </source>
</reference>
<gene>
    <name evidence="2" type="ORF">F8M41_011589</name>
</gene>
<evidence type="ECO:0000313" key="3">
    <source>
        <dbReference type="Proteomes" id="UP000439903"/>
    </source>
</evidence>
<dbReference type="AlphaFoldDB" id="A0A8H3WZ84"/>
<comment type="caution">
    <text evidence="2">The sequence shown here is derived from an EMBL/GenBank/DDBJ whole genome shotgun (WGS) entry which is preliminary data.</text>
</comment>
<sequence length="198" mass="22837">MVKILNKIWPTRNGSDKNVAYAIAVAQTILNPKYDKITMSDTAIKYKIAKNLNILKHNTGFLLSSSKDETGSIEKDNEKSNNVKKEPVRKPKNILKKLKNSKEEWEDQEELLEDPKEAEKKPEANYFYNVEKELVRKNKNISKKFSKIYKRPRKELPEDPKEAENKPEDNNSTFSIASSSSSLDDNDDSEKETNKNDK</sequence>
<dbReference type="EMBL" id="WTPW01002373">
    <property type="protein sequence ID" value="KAF0384567.1"/>
    <property type="molecule type" value="Genomic_DNA"/>
</dbReference>
<accession>A0A8H3WZ84</accession>
<feature type="region of interest" description="Disordered" evidence="1">
    <location>
        <begin position="66"/>
        <end position="117"/>
    </location>
</feature>
<feature type="compositionally biased region" description="Basic and acidic residues" evidence="1">
    <location>
        <begin position="66"/>
        <end position="89"/>
    </location>
</feature>
<feature type="compositionally biased region" description="Basic residues" evidence="1">
    <location>
        <begin position="90"/>
        <end position="99"/>
    </location>
</feature>
<feature type="compositionally biased region" description="Low complexity" evidence="1">
    <location>
        <begin position="170"/>
        <end position="183"/>
    </location>
</feature>
<keyword evidence="3" id="KW-1185">Reference proteome</keyword>
<proteinExistence type="predicted"/>
<feature type="region of interest" description="Disordered" evidence="1">
    <location>
        <begin position="146"/>
        <end position="198"/>
    </location>
</feature>
<name>A0A8H3WZ84_GIGMA</name>
<organism evidence="2 3">
    <name type="scientific">Gigaspora margarita</name>
    <dbReference type="NCBI Taxonomy" id="4874"/>
    <lineage>
        <taxon>Eukaryota</taxon>
        <taxon>Fungi</taxon>
        <taxon>Fungi incertae sedis</taxon>
        <taxon>Mucoromycota</taxon>
        <taxon>Glomeromycotina</taxon>
        <taxon>Glomeromycetes</taxon>
        <taxon>Diversisporales</taxon>
        <taxon>Gigasporaceae</taxon>
        <taxon>Gigaspora</taxon>
    </lineage>
</organism>
<protein>
    <submittedName>
        <fullName evidence="2">Uncharacterized protein</fullName>
    </submittedName>
</protein>
<dbReference type="Proteomes" id="UP000439903">
    <property type="component" value="Unassembled WGS sequence"/>
</dbReference>
<dbReference type="OrthoDB" id="2440320at2759"/>